<dbReference type="InterPro" id="IPR051087">
    <property type="entry name" value="Mitochondrial_ACSM"/>
</dbReference>
<keyword evidence="2 7" id="KW-0436">Ligase</keyword>
<feature type="domain" description="AMP-dependent synthetase/ligase" evidence="5">
    <location>
        <begin position="49"/>
        <end position="413"/>
    </location>
</feature>
<dbReference type="PANTHER" id="PTHR43605:SF10">
    <property type="entry name" value="ACYL-COA SYNTHETASE MEDIUM CHAIN FAMILY MEMBER 3"/>
    <property type="match status" value="1"/>
</dbReference>
<dbReference type="Gene3D" id="3.30.300.30">
    <property type="match status" value="1"/>
</dbReference>
<reference evidence="7" key="1">
    <citation type="submission" date="2006-05" db="EMBL/GenBank/DDBJ databases">
        <title>Complete sequence of chromosome 1 of Burkholderia cenocepacia AU 1054.</title>
        <authorList>
            <consortium name="US DOE Joint Genome Institute"/>
            <person name="Copeland A."/>
            <person name="Lucas S."/>
            <person name="Lapidus A."/>
            <person name="Barry K."/>
            <person name="Detter J.C."/>
            <person name="Glavina del Rio T."/>
            <person name="Hammon N."/>
            <person name="Israni S."/>
            <person name="Dalin E."/>
            <person name="Tice H."/>
            <person name="Pitluck S."/>
            <person name="Chain P."/>
            <person name="Malfatti S."/>
            <person name="Shin M."/>
            <person name="Vergez L."/>
            <person name="Schmutz J."/>
            <person name="Larimer F."/>
            <person name="Land M."/>
            <person name="Hauser L."/>
            <person name="Kyrpides N."/>
            <person name="Lykidis A."/>
            <person name="LiPuma J.J."/>
            <person name="Konstantinidis K."/>
            <person name="Tiedje J.M."/>
            <person name="Richardson P."/>
        </authorList>
    </citation>
    <scope>NUCLEOTIDE SEQUENCE [LARGE SCALE GENOMIC DNA]</scope>
    <source>
        <strain evidence="7">AU 1054</strain>
    </source>
</reference>
<dbReference type="Gene3D" id="3.40.50.12780">
    <property type="entry name" value="N-terminal domain of ligase-like"/>
    <property type="match status" value="1"/>
</dbReference>
<evidence type="ECO:0000313" key="7">
    <source>
        <dbReference type="EMBL" id="ABF76506.1"/>
    </source>
</evidence>
<dbReference type="InterPro" id="IPR000873">
    <property type="entry name" value="AMP-dep_synth/lig_dom"/>
</dbReference>
<name>A0A0H2XPK1_BURO1</name>
<dbReference type="CDD" id="cd05973">
    <property type="entry name" value="MACS_like_2"/>
    <property type="match status" value="1"/>
</dbReference>
<dbReference type="FunFam" id="3.30.300.30:FF:000005">
    <property type="entry name" value="Acyl-coenzyme A synthetase ACSM5, mitochondrial"/>
    <property type="match status" value="1"/>
</dbReference>
<dbReference type="Pfam" id="PF00501">
    <property type="entry name" value="AMP-binding"/>
    <property type="match status" value="1"/>
</dbReference>
<dbReference type="InterPro" id="IPR045851">
    <property type="entry name" value="AMP-bd_C_sf"/>
</dbReference>
<dbReference type="HOGENOM" id="CLU_000022_59_10_4"/>
<dbReference type="InterPro" id="IPR025110">
    <property type="entry name" value="AMP-bd_C"/>
</dbReference>
<evidence type="ECO:0000256" key="2">
    <source>
        <dbReference type="ARBA" id="ARBA00022598"/>
    </source>
</evidence>
<proteinExistence type="inferred from homology"/>
<evidence type="ECO:0000256" key="4">
    <source>
        <dbReference type="ARBA" id="ARBA00022840"/>
    </source>
</evidence>
<evidence type="ECO:0000259" key="5">
    <source>
        <dbReference type="Pfam" id="PF00501"/>
    </source>
</evidence>
<keyword evidence="3" id="KW-0547">Nucleotide-binding</keyword>
<dbReference type="GO" id="GO:0016405">
    <property type="term" value="F:CoA-ligase activity"/>
    <property type="evidence" value="ECO:0007669"/>
    <property type="project" value="UniProtKB-ARBA"/>
</dbReference>
<dbReference type="GO" id="GO:0005524">
    <property type="term" value="F:ATP binding"/>
    <property type="evidence" value="ECO:0007669"/>
    <property type="project" value="UniProtKB-KW"/>
</dbReference>
<dbReference type="InterPro" id="IPR042099">
    <property type="entry name" value="ANL_N_sf"/>
</dbReference>
<evidence type="ECO:0000259" key="6">
    <source>
        <dbReference type="Pfam" id="PF13193"/>
    </source>
</evidence>
<dbReference type="EMBL" id="CP000378">
    <property type="protein sequence ID" value="ABF76506.1"/>
    <property type="molecule type" value="Genomic_DNA"/>
</dbReference>
<dbReference type="Pfam" id="PF13193">
    <property type="entry name" value="AMP-binding_C"/>
    <property type="match status" value="1"/>
</dbReference>
<protein>
    <submittedName>
        <fullName evidence="7">AMP-dependent synthetase and ligase</fullName>
    </submittedName>
</protein>
<dbReference type="GO" id="GO:0006633">
    <property type="term" value="P:fatty acid biosynthetic process"/>
    <property type="evidence" value="ECO:0007669"/>
    <property type="project" value="TreeGrafter"/>
</dbReference>
<sequence length="555" mass="59679">MPEGATARAVPAYADAVARFSIETAAAQLSGDLERGLNACVECCDRHAKADAIALDWIDAGGQHHRFTFAQMQALSARVANLLVAQGVKPGDVVAGLLPRTPELVATILGTWRAGAVYQPLFTAFGPKAIEHRLRMSDARLVVTNVANRAKLDEIADCPPVATVREAGEALRMRDIDFRTALDAQSDTFELVPRKGSDLFMMMSTSGTTGLPKGVPVPLYALLAFSAYMREAVDLRAGDRFWNIADPGWAYGLYYAITGPLLLGHATTLYEGSFTVDSTYDVIDRLGITSLAGSPTAFRMLMAAGTEAAARVKGRLRAVSSAGEPLNPEVVRWFHAALGAPIHDHYGQTELGMVVNNHHGLTHVVHVGSAGFAMPGYRVAVLDEAGRELGPGEPGNLAIDIARSPLLWFRGYWQQDTPAIAGGYYRTGDNVELEPDGAVSFIGRADDVITSSGYRIGPFDVESALIEHPAVSEAAVIGVPDPERTEIVKAFVVLSKGFDGTPELAEELSLHVKRRLSAHAYPRAIDFVDALPKTPSGKIQRFVLRKMEAEKVAQP</sequence>
<dbReference type="AlphaFoldDB" id="A0A0H2XPK1"/>
<feature type="domain" description="AMP-binding enzyme C-terminal" evidence="6">
    <location>
        <begin position="461"/>
        <end position="538"/>
    </location>
</feature>
<evidence type="ECO:0000256" key="3">
    <source>
        <dbReference type="ARBA" id="ARBA00022741"/>
    </source>
</evidence>
<dbReference type="SUPFAM" id="SSF56801">
    <property type="entry name" value="Acetyl-CoA synthetase-like"/>
    <property type="match status" value="1"/>
</dbReference>
<dbReference type="PANTHER" id="PTHR43605">
    <property type="entry name" value="ACYL-COENZYME A SYNTHETASE"/>
    <property type="match status" value="1"/>
</dbReference>
<gene>
    <name evidence="7" type="ordered locus">Bcen_1601</name>
</gene>
<organism evidence="7">
    <name type="scientific">Burkholderia orbicola (strain AU 1054)</name>
    <dbReference type="NCBI Taxonomy" id="331271"/>
    <lineage>
        <taxon>Bacteria</taxon>
        <taxon>Pseudomonadati</taxon>
        <taxon>Pseudomonadota</taxon>
        <taxon>Betaproteobacteria</taxon>
        <taxon>Burkholderiales</taxon>
        <taxon>Burkholderiaceae</taxon>
        <taxon>Burkholderia</taxon>
        <taxon>Burkholderia cepacia complex</taxon>
        <taxon>Burkholderia orbicola</taxon>
    </lineage>
</organism>
<comment type="similarity">
    <text evidence="1">Belongs to the ATP-dependent AMP-binding enzyme family.</text>
</comment>
<dbReference type="GO" id="GO:0015645">
    <property type="term" value="F:fatty acid ligase activity"/>
    <property type="evidence" value="ECO:0007669"/>
    <property type="project" value="TreeGrafter"/>
</dbReference>
<dbReference type="GO" id="GO:0006637">
    <property type="term" value="P:acyl-CoA metabolic process"/>
    <property type="evidence" value="ECO:0007669"/>
    <property type="project" value="TreeGrafter"/>
</dbReference>
<accession>A0A0H2XPK1</accession>
<dbReference type="GO" id="GO:0004321">
    <property type="term" value="F:fatty-acyl-CoA synthase activity"/>
    <property type="evidence" value="ECO:0007669"/>
    <property type="project" value="TreeGrafter"/>
</dbReference>
<evidence type="ECO:0000256" key="1">
    <source>
        <dbReference type="ARBA" id="ARBA00006432"/>
    </source>
</evidence>
<keyword evidence="4" id="KW-0067">ATP-binding</keyword>